<accession>X1F8U6</accession>
<comment type="caution">
    <text evidence="1">The sequence shown here is derived from an EMBL/GenBank/DDBJ whole genome shotgun (WGS) entry which is preliminary data.</text>
</comment>
<protein>
    <submittedName>
        <fullName evidence="1">Uncharacterized protein</fullName>
    </submittedName>
</protein>
<sequence>MRGYNILQKEWQADSQKKLLGRFDGLARKFPRLALTYSPY</sequence>
<dbReference type="EMBL" id="BARU01008497">
    <property type="protein sequence ID" value="GAH42036.1"/>
    <property type="molecule type" value="Genomic_DNA"/>
</dbReference>
<gene>
    <name evidence="1" type="ORF">S03H2_16610</name>
</gene>
<dbReference type="AlphaFoldDB" id="X1F8U6"/>
<evidence type="ECO:0000313" key="1">
    <source>
        <dbReference type="EMBL" id="GAH42036.1"/>
    </source>
</evidence>
<name>X1F8U6_9ZZZZ</name>
<proteinExistence type="predicted"/>
<organism evidence="1">
    <name type="scientific">marine sediment metagenome</name>
    <dbReference type="NCBI Taxonomy" id="412755"/>
    <lineage>
        <taxon>unclassified sequences</taxon>
        <taxon>metagenomes</taxon>
        <taxon>ecological metagenomes</taxon>
    </lineage>
</organism>
<reference evidence="1" key="1">
    <citation type="journal article" date="2014" name="Front. Microbiol.">
        <title>High frequency of phylogenetically diverse reductive dehalogenase-homologous genes in deep subseafloor sedimentary metagenomes.</title>
        <authorList>
            <person name="Kawai M."/>
            <person name="Futagami T."/>
            <person name="Toyoda A."/>
            <person name="Takaki Y."/>
            <person name="Nishi S."/>
            <person name="Hori S."/>
            <person name="Arai W."/>
            <person name="Tsubouchi T."/>
            <person name="Morono Y."/>
            <person name="Uchiyama I."/>
            <person name="Ito T."/>
            <person name="Fujiyama A."/>
            <person name="Inagaki F."/>
            <person name="Takami H."/>
        </authorList>
    </citation>
    <scope>NUCLEOTIDE SEQUENCE</scope>
    <source>
        <strain evidence="1">Expedition CK06-06</strain>
    </source>
</reference>